<dbReference type="STRING" id="926567.TheveDRAFT_1219"/>
<keyword evidence="4" id="KW-0812">Transmembrane</keyword>
<dbReference type="GO" id="GO:0003700">
    <property type="term" value="F:DNA-binding transcription factor activity"/>
    <property type="evidence" value="ECO:0007669"/>
    <property type="project" value="InterPro"/>
</dbReference>
<dbReference type="Proteomes" id="UP000005730">
    <property type="component" value="Chromosome"/>
</dbReference>
<dbReference type="Gene3D" id="1.10.10.10">
    <property type="entry name" value="Winged helix-like DNA-binding domain superfamily/Winged helix DNA-binding domain"/>
    <property type="match status" value="1"/>
</dbReference>
<dbReference type="HOGENOM" id="CLU_055769_1_1_0"/>
<dbReference type="GO" id="GO:1901135">
    <property type="term" value="P:carbohydrate derivative metabolic process"/>
    <property type="evidence" value="ECO:0007669"/>
    <property type="project" value="InterPro"/>
</dbReference>
<feature type="domain" description="HTH rpiR-type" evidence="5">
    <location>
        <begin position="4"/>
        <end position="80"/>
    </location>
</feature>
<dbReference type="GO" id="GO:0097367">
    <property type="term" value="F:carbohydrate derivative binding"/>
    <property type="evidence" value="ECO:0007669"/>
    <property type="project" value="InterPro"/>
</dbReference>
<evidence type="ECO:0000259" key="5">
    <source>
        <dbReference type="PROSITE" id="PS51071"/>
    </source>
</evidence>
<keyword evidence="2" id="KW-0238">DNA-binding</keyword>
<evidence type="ECO:0000256" key="2">
    <source>
        <dbReference type="ARBA" id="ARBA00023125"/>
    </source>
</evidence>
<dbReference type="SUPFAM" id="SSF53697">
    <property type="entry name" value="SIS domain"/>
    <property type="match status" value="1"/>
</dbReference>
<dbReference type="SUPFAM" id="SSF46689">
    <property type="entry name" value="Homeodomain-like"/>
    <property type="match status" value="1"/>
</dbReference>
<dbReference type="Gene3D" id="3.40.50.10490">
    <property type="entry name" value="Glucose-6-phosphate isomerase like protein, domain 1"/>
    <property type="match status" value="1"/>
</dbReference>
<keyword evidence="3" id="KW-0804">Transcription</keyword>
<feature type="domain" description="SIS" evidence="6">
    <location>
        <begin position="124"/>
        <end position="265"/>
    </location>
</feature>
<dbReference type="GO" id="GO:0003677">
    <property type="term" value="F:DNA binding"/>
    <property type="evidence" value="ECO:0007669"/>
    <property type="project" value="UniProtKB-KW"/>
</dbReference>
<organism evidence="7 8">
    <name type="scientific">Thermanaerovibrio velox DSM 12556</name>
    <dbReference type="NCBI Taxonomy" id="926567"/>
    <lineage>
        <taxon>Bacteria</taxon>
        <taxon>Thermotogati</taxon>
        <taxon>Synergistota</taxon>
        <taxon>Synergistia</taxon>
        <taxon>Synergistales</taxon>
        <taxon>Synergistaceae</taxon>
        <taxon>Thermanaerovibrio</taxon>
    </lineage>
</organism>
<dbReference type="Pfam" id="PF01418">
    <property type="entry name" value="HTH_6"/>
    <property type="match status" value="1"/>
</dbReference>
<dbReference type="InterPro" id="IPR047640">
    <property type="entry name" value="RpiR-like"/>
</dbReference>
<dbReference type="PANTHER" id="PTHR30514:SF18">
    <property type="entry name" value="RPIR-FAMILY TRANSCRIPTIONAL REGULATOR"/>
    <property type="match status" value="1"/>
</dbReference>
<dbReference type="InterPro" id="IPR001347">
    <property type="entry name" value="SIS_dom"/>
</dbReference>
<keyword evidence="4" id="KW-0472">Membrane</keyword>
<dbReference type="InterPro" id="IPR036388">
    <property type="entry name" value="WH-like_DNA-bd_sf"/>
</dbReference>
<reference evidence="7 8" key="1">
    <citation type="submission" date="2011-10" db="EMBL/GenBank/DDBJ databases">
        <title>The Noncontiguous Finished genome of Thermanaerovibrio velox DSM 12556.</title>
        <authorList>
            <consortium name="US DOE Joint Genome Institute (JGI-PGF)"/>
            <person name="Lucas S."/>
            <person name="Copeland A."/>
            <person name="Lapidus A."/>
            <person name="Glavina del Rio T."/>
            <person name="Dalin E."/>
            <person name="Tice H."/>
            <person name="Bruce D."/>
            <person name="Goodwin L."/>
            <person name="Pitluck S."/>
            <person name="Peters L."/>
            <person name="Mikhailova N."/>
            <person name="Teshima H."/>
            <person name="Kyrpides N."/>
            <person name="Mavromatis K."/>
            <person name="Ivanova N."/>
            <person name="Markowitz V."/>
            <person name="Cheng J.-F."/>
            <person name="Hugenholtz P."/>
            <person name="Woyke T."/>
            <person name="Wu D."/>
            <person name="Spring S."/>
            <person name="Brambilla E.-M."/>
            <person name="Klenk H.-P."/>
            <person name="Eisen J.A."/>
        </authorList>
    </citation>
    <scope>NUCLEOTIDE SEQUENCE [LARGE SCALE GENOMIC DNA]</scope>
    <source>
        <strain evidence="7 8">DSM 12556</strain>
    </source>
</reference>
<dbReference type="InterPro" id="IPR046348">
    <property type="entry name" value="SIS_dom_sf"/>
</dbReference>
<keyword evidence="4" id="KW-1133">Transmembrane helix</keyword>
<dbReference type="eggNOG" id="COG1737">
    <property type="taxonomic scope" value="Bacteria"/>
</dbReference>
<dbReference type="PROSITE" id="PS51464">
    <property type="entry name" value="SIS"/>
    <property type="match status" value="1"/>
</dbReference>
<gene>
    <name evidence="7" type="ORF">TheveDRAFT_1219</name>
</gene>
<dbReference type="Pfam" id="PF01380">
    <property type="entry name" value="SIS"/>
    <property type="match status" value="1"/>
</dbReference>
<evidence type="ECO:0000313" key="7">
    <source>
        <dbReference type="EMBL" id="EHM10341.1"/>
    </source>
</evidence>
<keyword evidence="1" id="KW-0805">Transcription regulation</keyword>
<evidence type="ECO:0000313" key="8">
    <source>
        <dbReference type="Proteomes" id="UP000005730"/>
    </source>
</evidence>
<evidence type="ECO:0000256" key="1">
    <source>
        <dbReference type="ARBA" id="ARBA00023015"/>
    </source>
</evidence>
<dbReference type="CDD" id="cd05013">
    <property type="entry name" value="SIS_RpiR"/>
    <property type="match status" value="1"/>
</dbReference>
<dbReference type="EMBL" id="CM001377">
    <property type="protein sequence ID" value="EHM10341.1"/>
    <property type="molecule type" value="Genomic_DNA"/>
</dbReference>
<feature type="transmembrane region" description="Helical" evidence="4">
    <location>
        <begin position="237"/>
        <end position="257"/>
    </location>
</feature>
<sequence length="288" mass="32011">MDSAQLQALMMERVEAMPNKARRVVEYLLSNMREAAFRSIGDVAEDLNVSKAQLVRVARMLGFDGYSELKDALQKAILEQVNPAAMLAKVSSSEESLPDTIYRMEHANLDDTWSQMSASSVSVFCDMVQRARNIYCIGWGISSMVAESLQVRLRVMNLNSFLLKRGTLTLHEQVRVAGKEDLLVVCELPSYVVEVTESVETAHNNGCKVISITDSPAAPVCRFAELSMYVSASSPTFGSSIIGPLFLVHVITSVLAIRMGDRAKKALEEQAKFLHDERIFHPVFGLRY</sequence>
<name>H0UN56_9BACT</name>
<dbReference type="InterPro" id="IPR009057">
    <property type="entry name" value="Homeodomain-like_sf"/>
</dbReference>
<keyword evidence="8" id="KW-1185">Reference proteome</keyword>
<accession>H0UN56</accession>
<dbReference type="RefSeq" id="WP_006583835.1">
    <property type="nucleotide sequence ID" value="NZ_CM001377.1"/>
</dbReference>
<evidence type="ECO:0000256" key="3">
    <source>
        <dbReference type="ARBA" id="ARBA00023163"/>
    </source>
</evidence>
<dbReference type="PANTHER" id="PTHR30514">
    <property type="entry name" value="GLUCOKINASE"/>
    <property type="match status" value="1"/>
</dbReference>
<dbReference type="InterPro" id="IPR000281">
    <property type="entry name" value="HTH_RpiR"/>
</dbReference>
<evidence type="ECO:0000256" key="4">
    <source>
        <dbReference type="SAM" id="Phobius"/>
    </source>
</evidence>
<protein>
    <submittedName>
        <fullName evidence="7">Transcriptional regulator</fullName>
    </submittedName>
</protein>
<evidence type="ECO:0000259" key="6">
    <source>
        <dbReference type="PROSITE" id="PS51464"/>
    </source>
</evidence>
<dbReference type="OrthoDB" id="3684496at2"/>
<dbReference type="AlphaFoldDB" id="H0UN56"/>
<dbReference type="PROSITE" id="PS51071">
    <property type="entry name" value="HTH_RPIR"/>
    <property type="match status" value="1"/>
</dbReference>
<dbReference type="InterPro" id="IPR035472">
    <property type="entry name" value="RpiR-like_SIS"/>
</dbReference>
<proteinExistence type="predicted"/>